<keyword evidence="1" id="KW-0175">Coiled coil</keyword>
<evidence type="ECO:0008006" key="5">
    <source>
        <dbReference type="Google" id="ProtNLM"/>
    </source>
</evidence>
<evidence type="ECO:0000256" key="1">
    <source>
        <dbReference type="SAM" id="Coils"/>
    </source>
</evidence>
<evidence type="ECO:0000256" key="2">
    <source>
        <dbReference type="SAM" id="Phobius"/>
    </source>
</evidence>
<keyword evidence="2" id="KW-1133">Transmembrane helix</keyword>
<evidence type="ECO:0000313" key="3">
    <source>
        <dbReference type="EMBL" id="KXK26759.1"/>
    </source>
</evidence>
<dbReference type="AlphaFoldDB" id="A0A136LYN0"/>
<dbReference type="Proteomes" id="UP000070457">
    <property type="component" value="Unassembled WGS sequence"/>
</dbReference>
<keyword evidence="2" id="KW-0812">Transmembrane</keyword>
<sequence length="143" mass="17063">MRITKLLKRVSAYIRRRFTTVELTYGDIVSRLVMVVIIVALSINIYTAFNKGRDNLTRIEEEEARLTKLEEEQSELEELVKYYESVEYRRSYARESWNLAEPGEKLYVVQRDNELPIEFVRDNNDPIILRDNVFWWQKLILGG</sequence>
<gene>
    <name evidence="3" type="ORF">TR69_WS6001000779</name>
</gene>
<name>A0A136LYN0_9BACT</name>
<proteinExistence type="predicted"/>
<feature type="transmembrane region" description="Helical" evidence="2">
    <location>
        <begin position="28"/>
        <end position="49"/>
    </location>
</feature>
<keyword evidence="2" id="KW-0472">Membrane</keyword>
<organism evidence="3 4">
    <name type="scientific">candidate division WS6 bacterium OLB20</name>
    <dbReference type="NCBI Taxonomy" id="1617426"/>
    <lineage>
        <taxon>Bacteria</taxon>
        <taxon>Candidatus Dojkabacteria</taxon>
    </lineage>
</organism>
<accession>A0A136LYN0</accession>
<feature type="coiled-coil region" evidence="1">
    <location>
        <begin position="52"/>
        <end position="89"/>
    </location>
</feature>
<evidence type="ECO:0000313" key="4">
    <source>
        <dbReference type="Proteomes" id="UP000070457"/>
    </source>
</evidence>
<reference evidence="3 4" key="1">
    <citation type="submission" date="2015-02" db="EMBL/GenBank/DDBJ databases">
        <title>Improved understanding of the partial-nitritation anammox process through 23 genomes representing the majority of the microbial community.</title>
        <authorList>
            <person name="Speth D.R."/>
            <person name="In T Zandt M."/>
            <person name="Guerrero Cruz S."/>
            <person name="Jetten M.S."/>
            <person name="Dutilh B.E."/>
        </authorList>
    </citation>
    <scope>NUCLEOTIDE SEQUENCE [LARGE SCALE GENOMIC DNA]</scope>
    <source>
        <strain evidence="3">OLB20</strain>
    </source>
</reference>
<comment type="caution">
    <text evidence="3">The sequence shown here is derived from an EMBL/GenBank/DDBJ whole genome shotgun (WGS) entry which is preliminary data.</text>
</comment>
<dbReference type="EMBL" id="JYNZ01000003">
    <property type="protein sequence ID" value="KXK26759.1"/>
    <property type="molecule type" value="Genomic_DNA"/>
</dbReference>
<protein>
    <recommendedName>
        <fullName evidence="5">Septum formation initiator</fullName>
    </recommendedName>
</protein>